<keyword evidence="4" id="KW-1185">Reference proteome</keyword>
<feature type="region of interest" description="Disordered" evidence="2">
    <location>
        <begin position="852"/>
        <end position="874"/>
    </location>
</feature>
<feature type="compositionally biased region" description="Pro residues" evidence="2">
    <location>
        <begin position="1334"/>
        <end position="1345"/>
    </location>
</feature>
<dbReference type="HOGENOM" id="CLU_238347_0_0_1"/>
<feature type="compositionally biased region" description="Basic and acidic residues" evidence="2">
    <location>
        <begin position="916"/>
        <end position="925"/>
    </location>
</feature>
<dbReference type="EMBL" id="CM001884">
    <property type="protein sequence ID" value="EOY28331.1"/>
    <property type="molecule type" value="Genomic_DNA"/>
</dbReference>
<feature type="region of interest" description="Disordered" evidence="2">
    <location>
        <begin position="916"/>
        <end position="958"/>
    </location>
</feature>
<organism evidence="3 4">
    <name type="scientific">Theobroma cacao</name>
    <name type="common">Cacao</name>
    <name type="synonym">Cocoa</name>
    <dbReference type="NCBI Taxonomy" id="3641"/>
    <lineage>
        <taxon>Eukaryota</taxon>
        <taxon>Viridiplantae</taxon>
        <taxon>Streptophyta</taxon>
        <taxon>Embryophyta</taxon>
        <taxon>Tracheophyta</taxon>
        <taxon>Spermatophyta</taxon>
        <taxon>Magnoliopsida</taxon>
        <taxon>eudicotyledons</taxon>
        <taxon>Gunneridae</taxon>
        <taxon>Pentapetalae</taxon>
        <taxon>rosids</taxon>
        <taxon>malvids</taxon>
        <taxon>Malvales</taxon>
        <taxon>Malvaceae</taxon>
        <taxon>Byttnerioideae</taxon>
        <taxon>Theobroma</taxon>
    </lineage>
</organism>
<dbReference type="OMA" id="KEACINF"/>
<protein>
    <recommendedName>
        <fullName evidence="5">Hydroxyproline-rich glycoprotein family protein</fullName>
    </recommendedName>
</protein>
<dbReference type="PANTHER" id="PTHR31008:SF0">
    <property type="entry name" value="CSL1"/>
    <property type="match status" value="1"/>
</dbReference>
<dbReference type="STRING" id="3641.A0A061GFI4"/>
<feature type="region of interest" description="Disordered" evidence="2">
    <location>
        <begin position="266"/>
        <end position="305"/>
    </location>
</feature>
<feature type="compositionally biased region" description="Polar residues" evidence="2">
    <location>
        <begin position="929"/>
        <end position="943"/>
    </location>
</feature>
<feature type="coiled-coil region" evidence="1">
    <location>
        <begin position="1664"/>
        <end position="1691"/>
    </location>
</feature>
<feature type="compositionally biased region" description="Pro residues" evidence="2">
    <location>
        <begin position="1398"/>
        <end position="1408"/>
    </location>
</feature>
<feature type="compositionally biased region" description="Polar residues" evidence="2">
    <location>
        <begin position="1217"/>
        <end position="1235"/>
    </location>
</feature>
<dbReference type="FunCoup" id="A0A061GFI4">
    <property type="interactions" value="8"/>
</dbReference>
<reference evidence="3 4" key="1">
    <citation type="journal article" date="2013" name="Genome Biol.">
        <title>The genome sequence of the most widely cultivated cacao type and its use to identify candidate genes regulating pod color.</title>
        <authorList>
            <person name="Motamayor J.C."/>
            <person name="Mockaitis K."/>
            <person name="Schmutz J."/>
            <person name="Haiminen N."/>
            <person name="Iii D.L."/>
            <person name="Cornejo O."/>
            <person name="Findley S.D."/>
            <person name="Zheng P."/>
            <person name="Utro F."/>
            <person name="Royaert S."/>
            <person name="Saski C."/>
            <person name="Jenkins J."/>
            <person name="Podicheti R."/>
            <person name="Zhao M."/>
            <person name="Scheffler B.E."/>
            <person name="Stack J.C."/>
            <person name="Feltus F.A."/>
            <person name="Mustiga G.M."/>
            <person name="Amores F."/>
            <person name="Phillips W."/>
            <person name="Marelli J.P."/>
            <person name="May G.D."/>
            <person name="Shapiro H."/>
            <person name="Ma J."/>
            <person name="Bustamante C.D."/>
            <person name="Schnell R.J."/>
            <person name="Main D."/>
            <person name="Gilbert D."/>
            <person name="Parida L."/>
            <person name="Kuhn D.N."/>
        </authorList>
    </citation>
    <scope>NUCLEOTIDE SEQUENCE [LARGE SCALE GENOMIC DNA]</scope>
    <source>
        <strain evidence="4">cv. Matina 1-6</strain>
    </source>
</reference>
<dbReference type="Proteomes" id="UP000026915">
    <property type="component" value="Chromosome 6"/>
</dbReference>
<dbReference type="Gramene" id="EOY28331">
    <property type="protein sequence ID" value="EOY28331"/>
    <property type="gene ID" value="TCM_029927"/>
</dbReference>
<name>A0A061GFI4_THECC</name>
<feature type="region of interest" description="Disordered" evidence="2">
    <location>
        <begin position="474"/>
        <end position="523"/>
    </location>
</feature>
<dbReference type="SUPFAM" id="SSF101447">
    <property type="entry name" value="Formin homology 2 domain (FH2 domain)"/>
    <property type="match status" value="1"/>
</dbReference>
<evidence type="ECO:0000256" key="1">
    <source>
        <dbReference type="SAM" id="Coils"/>
    </source>
</evidence>
<feature type="compositionally biased region" description="Basic and acidic residues" evidence="2">
    <location>
        <begin position="802"/>
        <end position="812"/>
    </location>
</feature>
<evidence type="ECO:0000313" key="3">
    <source>
        <dbReference type="EMBL" id="EOY28331.1"/>
    </source>
</evidence>
<dbReference type="eggNOG" id="ENOG502QTSA">
    <property type="taxonomic scope" value="Eukaryota"/>
</dbReference>
<feature type="region of interest" description="Disordered" evidence="2">
    <location>
        <begin position="1296"/>
        <end position="1479"/>
    </location>
</feature>
<feature type="compositionally biased region" description="Basic and acidic residues" evidence="2">
    <location>
        <begin position="1255"/>
        <end position="1270"/>
    </location>
</feature>
<dbReference type="InParanoid" id="A0A061GFI4"/>
<keyword evidence="1" id="KW-0175">Coiled coil</keyword>
<gene>
    <name evidence="3" type="ORF">TCM_029927</name>
</gene>
<sequence>MDSTVLLDRALFQLTPTRTRFDLVLFSKGKNEKLASGLFDPFISHLKFARDQISKGGYSITLQPPAPGAPWFTKATFERFVCFVSTPAVLERFVSIEREILQIERSVQANELNANVDGRQEEDVNGNTRNSTDFTKVNGELKTKDDIAREENSKIQLQWLLETRKALLRKEQAMTFARGLVAGFAMENMEHLISFADAFGASRLKEACINFKELCKEKHTDRRWMEELAAVEACLPSELPLLRTSGIVLANGISIPNPSIMSNFPINGASTGDHAPNESSEASAVDCKKDENLPASDQTPSTTTKYQVPMQWTNQMPQHMYNLQGPVQQLPPYQGYPFHPMQPVPLPYPMNMQWTPSRNQKSASRQKKKLSNGKGLEYSGEERQTESSGSGSESDSSSDVQQEDRKQSSLDPPYRRKNHKKSSRTVVIRNINYITPKRRSGEKGQFSDGSYSGEDDLIDTDSFKQTVDDAVKSLKESSKVNSSYNKRRGAEKSHHIANKSNDASHQGDSNDLDVNTSEEEKRNENWAALQNLLMRDEESMSVNEVEWKQAEDVQEHFVARNFDGEISATTPAVNLESQNVPIQRTVLGDSFVMTERDGKNETRMKLDDFNNGENYRPVMKRRDCVEVDLLHPERLEESGNKLGNLISTCANKSSVIRSGKEEDWFVGNHSVKPENQDSANNQMLFNGDHILSVESDPLYSQKSRKDILIDDSFMVAARPAVDDQDDSRWKTDISLVANLSSPSNPDGNTDASQDERKVLDSHDSNDLCMVLERNPGYDSSRDSWTMDYQIDLSFSEPNRTAASEHSDEKVPSNHENTIVKPNGVLGTKRPVKEARSKVLNGSLGKSKAEIMSKSKKPSLVSRSTIQKSKLDKEEEMRKKMEELLIERQKRIAERTAACGYASPASKKALLESKAAKSSIKSDKNKNLSTAQATNRALKTSQKSKVSKNQKEMKGLTKDSSSQPACNFILMMELRKKIITFRDIIDLPPCTTSVSTDELMLGTMKDLHKFYPESIPHFRWSELKALPFDQVLTYFCKALQDLGDASKMNDEWIDKYRYDIYDNDKSKNNEKLVEIAVATLNGLIKIAREKFDMMDEDEEKKDFSPEANTFGKVLKDSYSDNCSSCPSPVTPTSVLPELINGTPKSPYSSSLLLSLRVQAVGKLNPIDVKRLTLHMLPNVGVQVPSSLSQKKITIEEQKEDDETRDSTSQNETSEDLHSMSNNVPGDTITDHGNNTEPPKFSPNVAQTPPSSPSEKQSPELWRDMQEAEEKLPPTPPEVLTPVLPSQPEKLSTDMEADIGRLHPSPPAPSAEVLSSLPPSQPAELSTDMEIDIRQLPPPPPPPPPFFQPNVVAGRPPLPPTPLPMRQGSTKAAQPTSVATEPQLPSPPSKLTNTGATGIPIPPPPPPPAPLQSNVVATGASLPPPPPVPLQSKVVATRAQLPPPPPPLPKLSGAASVIPPPPPPMMLSKGSVPLPPPPPPPPMSMANGAVPPPPPLGAAKSLRPKKANTKLKRSSHIGNLYRVLKGKVEGYSVQGKSPDGKKGGVGRSASGKQGMADALAEMTKRSAYFQQIEEDIQKYAQSITTLRTAIITFNTKDMTKLLEFHKHVESILENLTDETQVLARFEGFPTKKLEALRTASALYSKLESMITELQNWKIEPPLGQLLDKVERYFNKMKDEIDALERTKDEESKKFKSHNIDFDFQIFLRIKEAMVDVSSNCMELALKERREVKLAENEGSKTKAEAQKKGCAKMLWRAFQLAFRVYTFAGGHDDRADKLTRELAREIETDPQHQ</sequence>
<feature type="compositionally biased region" description="Polar residues" evidence="2">
    <location>
        <begin position="498"/>
        <end position="515"/>
    </location>
</feature>
<feature type="compositionally biased region" description="Polar residues" evidence="2">
    <location>
        <begin position="352"/>
        <end position="363"/>
    </location>
</feature>
<feature type="region of interest" description="Disordered" evidence="2">
    <location>
        <begin position="349"/>
        <end position="458"/>
    </location>
</feature>
<dbReference type="PANTHER" id="PTHR31008">
    <property type="entry name" value="COP1-INTERACTING PROTEIN-RELATED"/>
    <property type="match status" value="1"/>
</dbReference>
<feature type="compositionally biased region" description="Low complexity" evidence="2">
    <location>
        <begin position="386"/>
        <end position="400"/>
    </location>
</feature>
<proteinExistence type="predicted"/>
<accession>A0A061GFI4</accession>
<evidence type="ECO:0008006" key="5">
    <source>
        <dbReference type="Google" id="ProtNLM"/>
    </source>
</evidence>
<feature type="region of interest" description="Disordered" evidence="2">
    <location>
        <begin position="1189"/>
        <end position="1284"/>
    </location>
</feature>
<evidence type="ECO:0000256" key="2">
    <source>
        <dbReference type="SAM" id="MobiDB-lite"/>
    </source>
</evidence>
<evidence type="ECO:0000313" key="4">
    <source>
        <dbReference type="Proteomes" id="UP000026915"/>
    </source>
</evidence>
<feature type="compositionally biased region" description="Polar residues" evidence="2">
    <location>
        <begin position="1365"/>
        <end position="1378"/>
    </location>
</feature>
<feature type="region of interest" description="Disordered" evidence="2">
    <location>
        <begin position="797"/>
        <end position="824"/>
    </location>
</feature>
<feature type="compositionally biased region" description="Polar residues" evidence="2">
    <location>
        <begin position="295"/>
        <end position="305"/>
    </location>
</feature>
<feature type="region of interest" description="Disordered" evidence="2">
    <location>
        <begin position="1530"/>
        <end position="1549"/>
    </location>
</feature>